<protein>
    <recommendedName>
        <fullName evidence="3">Ribose-5-phosphate isomerase A</fullName>
        <ecNumber evidence="3">5.3.1.6</ecNumber>
    </recommendedName>
    <alternativeName>
        <fullName evidence="3">Phosphoriboisomerase A</fullName>
        <shortName evidence="3">PRI</shortName>
    </alternativeName>
</protein>
<comment type="similarity">
    <text evidence="3">Belongs to the ribose 5-phosphate isomerase family.</text>
</comment>
<evidence type="ECO:0000256" key="1">
    <source>
        <dbReference type="ARBA" id="ARBA00001713"/>
    </source>
</evidence>
<dbReference type="UniPathway" id="UPA00115">
    <property type="reaction ID" value="UER00412"/>
</dbReference>
<dbReference type="GO" id="GO:0009052">
    <property type="term" value="P:pentose-phosphate shunt, non-oxidative branch"/>
    <property type="evidence" value="ECO:0007669"/>
    <property type="project" value="UniProtKB-UniRule"/>
</dbReference>
<dbReference type="InterPro" id="IPR020672">
    <property type="entry name" value="Ribose5P_isomerase_typA_subgr"/>
</dbReference>
<dbReference type="GO" id="GO:0005829">
    <property type="term" value="C:cytosol"/>
    <property type="evidence" value="ECO:0007669"/>
    <property type="project" value="TreeGrafter"/>
</dbReference>
<evidence type="ECO:0000313" key="5">
    <source>
        <dbReference type="Proteomes" id="UP000321764"/>
    </source>
</evidence>
<comment type="catalytic activity">
    <reaction evidence="1 3">
        <text>aldehydo-D-ribose 5-phosphate = D-ribulose 5-phosphate</text>
        <dbReference type="Rhea" id="RHEA:14657"/>
        <dbReference type="ChEBI" id="CHEBI:58121"/>
        <dbReference type="ChEBI" id="CHEBI:58273"/>
        <dbReference type="EC" id="5.3.1.6"/>
    </reaction>
</comment>
<dbReference type="EMBL" id="VKAD01000001">
    <property type="protein sequence ID" value="TXR54854.1"/>
    <property type="molecule type" value="Genomic_DNA"/>
</dbReference>
<feature type="binding site" evidence="3">
    <location>
        <position position="125"/>
    </location>
    <ligand>
        <name>substrate</name>
    </ligand>
</feature>
<dbReference type="GO" id="GO:0006014">
    <property type="term" value="P:D-ribose metabolic process"/>
    <property type="evidence" value="ECO:0007669"/>
    <property type="project" value="TreeGrafter"/>
</dbReference>
<accession>A0A5C8ZBN9</accession>
<dbReference type="AlphaFoldDB" id="A0A5C8ZBN9"/>
<dbReference type="Pfam" id="PF06026">
    <property type="entry name" value="Rib_5-P_isom_A"/>
    <property type="match status" value="1"/>
</dbReference>
<organism evidence="4 5">
    <name type="scientific">Reinekea thalattae</name>
    <dbReference type="NCBI Taxonomy" id="2593301"/>
    <lineage>
        <taxon>Bacteria</taxon>
        <taxon>Pseudomonadati</taxon>
        <taxon>Pseudomonadota</taxon>
        <taxon>Gammaproteobacteria</taxon>
        <taxon>Oceanospirillales</taxon>
        <taxon>Saccharospirillaceae</taxon>
        <taxon>Reinekea</taxon>
    </lineage>
</organism>
<feature type="binding site" evidence="3">
    <location>
        <begin position="32"/>
        <end position="35"/>
    </location>
    <ligand>
        <name>substrate</name>
    </ligand>
</feature>
<dbReference type="RefSeq" id="WP_147714253.1">
    <property type="nucleotide sequence ID" value="NZ_VKAD01000001.1"/>
</dbReference>
<evidence type="ECO:0000256" key="2">
    <source>
        <dbReference type="ARBA" id="ARBA00023235"/>
    </source>
</evidence>
<comment type="subunit">
    <text evidence="3">Homodimer.</text>
</comment>
<feature type="binding site" evidence="3">
    <location>
        <begin position="85"/>
        <end position="88"/>
    </location>
    <ligand>
        <name>substrate</name>
    </ligand>
</feature>
<comment type="function">
    <text evidence="3">Catalyzes the reversible conversion of ribose-5-phosphate to ribulose 5-phosphate.</text>
</comment>
<reference evidence="4 5" key="1">
    <citation type="submission" date="2019-07" db="EMBL/GenBank/DDBJ databases">
        <title>Reinekea sp. strain SSH23 genome sequencing and assembly.</title>
        <authorList>
            <person name="Kim I."/>
        </authorList>
    </citation>
    <scope>NUCLEOTIDE SEQUENCE [LARGE SCALE GENOMIC DNA]</scope>
    <source>
        <strain evidence="4 5">SSH23</strain>
    </source>
</reference>
<dbReference type="FunFam" id="3.30.70.260:FF:000004">
    <property type="entry name" value="Ribose-5-phosphate isomerase A"/>
    <property type="match status" value="1"/>
</dbReference>
<comment type="pathway">
    <text evidence="3">Carbohydrate degradation; pentose phosphate pathway; D-ribose 5-phosphate from D-ribulose 5-phosphate (non-oxidative stage): step 1/1.</text>
</comment>
<dbReference type="GO" id="GO:0004751">
    <property type="term" value="F:ribose-5-phosphate isomerase activity"/>
    <property type="evidence" value="ECO:0007669"/>
    <property type="project" value="UniProtKB-UniRule"/>
</dbReference>
<dbReference type="NCBIfam" id="NF001924">
    <property type="entry name" value="PRK00702.1"/>
    <property type="match status" value="1"/>
</dbReference>
<dbReference type="Gene3D" id="3.30.70.260">
    <property type="match status" value="1"/>
</dbReference>
<dbReference type="InterPro" id="IPR037171">
    <property type="entry name" value="NagB/RpiA_transferase-like"/>
</dbReference>
<dbReference type="PANTHER" id="PTHR11934:SF0">
    <property type="entry name" value="RIBOSE-5-PHOSPHATE ISOMERASE"/>
    <property type="match status" value="1"/>
</dbReference>
<sequence>MTQDELKQQVAQAALDYIKPEIQSDAIIGVGTGSTANYFIDALAQYQGQFKGAVASSEATAERLKQHHIDVFDMNEVESLTVYVDGADEVNKQLELIKGGGGALTREKIVASIAKSFVCIADESKAVEVLGGFALPVEVIPMARAAVARKLVKLGGQPIYREGVVTDNGNDILDVHGLKITEAKQFEAELNAIVGVVTNGLFAQRPADVLLLATSEGVKTLSVINTSASAGEFY</sequence>
<dbReference type="Gene3D" id="3.40.50.1360">
    <property type="match status" value="1"/>
</dbReference>
<comment type="caution">
    <text evidence="4">The sequence shown here is derived from an EMBL/GenBank/DDBJ whole genome shotgun (WGS) entry which is preliminary data.</text>
</comment>
<dbReference type="PANTHER" id="PTHR11934">
    <property type="entry name" value="RIBOSE-5-PHOSPHATE ISOMERASE"/>
    <property type="match status" value="1"/>
</dbReference>
<dbReference type="FunFam" id="3.40.50.1360:FF:000001">
    <property type="entry name" value="Ribose-5-phosphate isomerase A"/>
    <property type="match status" value="1"/>
</dbReference>
<dbReference type="OrthoDB" id="5870696at2"/>
<gene>
    <name evidence="3 4" type="primary">rpiA</name>
    <name evidence="4" type="ORF">FME95_10055</name>
</gene>
<feature type="active site" description="Proton acceptor" evidence="3">
    <location>
        <position position="107"/>
    </location>
</feature>
<dbReference type="Proteomes" id="UP000321764">
    <property type="component" value="Unassembled WGS sequence"/>
</dbReference>
<evidence type="ECO:0000256" key="3">
    <source>
        <dbReference type="HAMAP-Rule" id="MF_00170"/>
    </source>
</evidence>
<dbReference type="HAMAP" id="MF_00170">
    <property type="entry name" value="Rib_5P_isom_A"/>
    <property type="match status" value="1"/>
</dbReference>
<keyword evidence="5" id="KW-1185">Reference proteome</keyword>
<dbReference type="InterPro" id="IPR004788">
    <property type="entry name" value="Ribose5P_isomerase_type_A"/>
</dbReference>
<proteinExistence type="inferred from homology"/>
<dbReference type="SUPFAM" id="SSF100950">
    <property type="entry name" value="NagB/RpiA/CoA transferase-like"/>
    <property type="match status" value="1"/>
</dbReference>
<dbReference type="SUPFAM" id="SSF75445">
    <property type="entry name" value="D-ribose-5-phosphate isomerase (RpiA), lid domain"/>
    <property type="match status" value="1"/>
</dbReference>
<evidence type="ECO:0000313" key="4">
    <source>
        <dbReference type="EMBL" id="TXR54854.1"/>
    </source>
</evidence>
<dbReference type="EC" id="5.3.1.6" evidence="3"/>
<feature type="binding site" evidence="3">
    <location>
        <begin position="98"/>
        <end position="101"/>
    </location>
    <ligand>
        <name>substrate</name>
    </ligand>
</feature>
<dbReference type="NCBIfam" id="TIGR00021">
    <property type="entry name" value="rpiA"/>
    <property type="match status" value="1"/>
</dbReference>
<keyword evidence="2 3" id="KW-0413">Isomerase</keyword>
<dbReference type="CDD" id="cd01398">
    <property type="entry name" value="RPI_A"/>
    <property type="match status" value="1"/>
</dbReference>
<name>A0A5C8ZBN9_9GAMM</name>